<evidence type="ECO:0000256" key="2">
    <source>
        <dbReference type="ARBA" id="ARBA00022448"/>
    </source>
</evidence>
<dbReference type="GO" id="GO:0015035">
    <property type="term" value="F:protein-disulfide reductase activity"/>
    <property type="evidence" value="ECO:0007669"/>
    <property type="project" value="UniProtKB-UniRule"/>
</dbReference>
<sequence length="157" mass="17652">MKLIKPIIAALCLALGLNACANNKESKNQNKKGANMEIVHLTKTEFLNKVYNYETNPNDWKYEGDKPCIVDFYATWCGPCKALAPVLEELAKEYDGKIYIYKVDVDKEEELAATFGIRSIPTLLWIPKDGKPTVTQGAMPKTELKKMIDEVLLNAKP</sequence>
<dbReference type="FunFam" id="3.40.30.10:FF:000229">
    <property type="entry name" value="Thioredoxin (TRX)"/>
    <property type="match status" value="1"/>
</dbReference>
<feature type="chain" id="PRO_5026814344" description="Thioredoxin" evidence="7">
    <location>
        <begin position="22"/>
        <end position="157"/>
    </location>
</feature>
<gene>
    <name evidence="9" type="primary">trxA_1</name>
    <name evidence="9" type="ORF">PCLFYP37_01999</name>
</gene>
<accession>A0A6N3CBE6</accession>
<dbReference type="InterPro" id="IPR017937">
    <property type="entry name" value="Thioredoxin_CS"/>
</dbReference>
<organism evidence="9">
    <name type="scientific">Paraprevotella clara</name>
    <dbReference type="NCBI Taxonomy" id="454154"/>
    <lineage>
        <taxon>Bacteria</taxon>
        <taxon>Pseudomonadati</taxon>
        <taxon>Bacteroidota</taxon>
        <taxon>Bacteroidia</taxon>
        <taxon>Bacteroidales</taxon>
        <taxon>Prevotellaceae</taxon>
        <taxon>Paraprevotella</taxon>
    </lineage>
</organism>
<dbReference type="NCBIfam" id="TIGR01068">
    <property type="entry name" value="thioredoxin"/>
    <property type="match status" value="1"/>
</dbReference>
<evidence type="ECO:0000313" key="9">
    <source>
        <dbReference type="EMBL" id="VYU13372.1"/>
    </source>
</evidence>
<dbReference type="Gene3D" id="3.40.30.10">
    <property type="entry name" value="Glutaredoxin"/>
    <property type="match status" value="1"/>
</dbReference>
<proteinExistence type="inferred from homology"/>
<dbReference type="InterPro" id="IPR036249">
    <property type="entry name" value="Thioredoxin-like_sf"/>
</dbReference>
<keyword evidence="4" id="KW-1015">Disulfide bond</keyword>
<dbReference type="SUPFAM" id="SSF52833">
    <property type="entry name" value="Thioredoxin-like"/>
    <property type="match status" value="1"/>
</dbReference>
<protein>
    <recommendedName>
        <fullName evidence="6">Thioredoxin</fullName>
    </recommendedName>
</protein>
<dbReference type="PRINTS" id="PR00421">
    <property type="entry name" value="THIOREDOXIN"/>
</dbReference>
<feature type="signal peptide" evidence="7">
    <location>
        <begin position="1"/>
        <end position="21"/>
    </location>
</feature>
<evidence type="ECO:0000256" key="6">
    <source>
        <dbReference type="NCBIfam" id="TIGR01068"/>
    </source>
</evidence>
<reference evidence="9" key="1">
    <citation type="submission" date="2019-11" db="EMBL/GenBank/DDBJ databases">
        <authorList>
            <person name="Feng L."/>
        </authorList>
    </citation>
    <scope>NUCLEOTIDE SEQUENCE</scope>
    <source>
        <strain evidence="9">PclaraLFYP37</strain>
    </source>
</reference>
<evidence type="ECO:0000256" key="7">
    <source>
        <dbReference type="SAM" id="SignalP"/>
    </source>
</evidence>
<keyword evidence="2" id="KW-0813">Transport</keyword>
<dbReference type="GO" id="GO:0045454">
    <property type="term" value="P:cell redox homeostasis"/>
    <property type="evidence" value="ECO:0007669"/>
    <property type="project" value="TreeGrafter"/>
</dbReference>
<keyword evidence="5" id="KW-0676">Redox-active center</keyword>
<keyword evidence="3" id="KW-0249">Electron transport</keyword>
<dbReference type="PANTHER" id="PTHR45663">
    <property type="entry name" value="GEO12009P1"/>
    <property type="match status" value="1"/>
</dbReference>
<dbReference type="PANTHER" id="PTHR45663:SF11">
    <property type="entry name" value="GEO12009P1"/>
    <property type="match status" value="1"/>
</dbReference>
<name>A0A6N3CBE6_9BACT</name>
<feature type="domain" description="Thioredoxin" evidence="8">
    <location>
        <begin position="30"/>
        <end position="153"/>
    </location>
</feature>
<dbReference type="CDD" id="cd02947">
    <property type="entry name" value="TRX_family"/>
    <property type="match status" value="1"/>
</dbReference>
<dbReference type="PROSITE" id="PS51352">
    <property type="entry name" value="THIOREDOXIN_2"/>
    <property type="match status" value="1"/>
</dbReference>
<evidence type="ECO:0000256" key="4">
    <source>
        <dbReference type="ARBA" id="ARBA00023157"/>
    </source>
</evidence>
<dbReference type="RefSeq" id="WP_281794959.1">
    <property type="nucleotide sequence ID" value="NZ_AP025941.1"/>
</dbReference>
<dbReference type="InterPro" id="IPR005746">
    <property type="entry name" value="Thioredoxin"/>
</dbReference>
<evidence type="ECO:0000256" key="1">
    <source>
        <dbReference type="ARBA" id="ARBA00008987"/>
    </source>
</evidence>
<dbReference type="Pfam" id="PF00085">
    <property type="entry name" value="Thioredoxin"/>
    <property type="match status" value="1"/>
</dbReference>
<dbReference type="AlphaFoldDB" id="A0A6N3CBE6"/>
<keyword evidence="7" id="KW-0732">Signal</keyword>
<dbReference type="InterPro" id="IPR013766">
    <property type="entry name" value="Thioredoxin_domain"/>
</dbReference>
<evidence type="ECO:0000256" key="5">
    <source>
        <dbReference type="ARBA" id="ARBA00023284"/>
    </source>
</evidence>
<dbReference type="PROSITE" id="PS00194">
    <property type="entry name" value="THIOREDOXIN_1"/>
    <property type="match status" value="1"/>
</dbReference>
<dbReference type="EMBL" id="CACRUT010000014">
    <property type="protein sequence ID" value="VYU13372.1"/>
    <property type="molecule type" value="Genomic_DNA"/>
</dbReference>
<comment type="similarity">
    <text evidence="1">Belongs to the thioredoxin family.</text>
</comment>
<dbReference type="GO" id="GO:0005829">
    <property type="term" value="C:cytosol"/>
    <property type="evidence" value="ECO:0007669"/>
    <property type="project" value="TreeGrafter"/>
</dbReference>
<evidence type="ECO:0000256" key="3">
    <source>
        <dbReference type="ARBA" id="ARBA00022982"/>
    </source>
</evidence>
<evidence type="ECO:0000259" key="8">
    <source>
        <dbReference type="PROSITE" id="PS51352"/>
    </source>
</evidence>